<organism evidence="3">
    <name type="scientific">Brugia pahangi</name>
    <name type="common">Filarial nematode worm</name>
    <dbReference type="NCBI Taxonomy" id="6280"/>
    <lineage>
        <taxon>Eukaryota</taxon>
        <taxon>Metazoa</taxon>
        <taxon>Ecdysozoa</taxon>
        <taxon>Nematoda</taxon>
        <taxon>Chromadorea</taxon>
        <taxon>Rhabditida</taxon>
        <taxon>Spirurina</taxon>
        <taxon>Spiruromorpha</taxon>
        <taxon>Filarioidea</taxon>
        <taxon>Onchocercidae</taxon>
        <taxon>Brugia</taxon>
    </lineage>
</organism>
<protein>
    <submittedName>
        <fullName evidence="3">60S ribosomal protein L17</fullName>
    </submittedName>
</protein>
<sequence>MKIVSNIRSRNAQMSCKYSEKPLEDEREKKLSVDWTPMSNSNNDNHDFCLQKKAFGMEANKTDTRRYTEAKPKARLKLHGYENKKLSEISKIAARSKVTAAEDFVIKVGHNLSGKCPTHENKRKSILNKLIINALYVVASKDMKIFNVPGMRQTCIMYKPRHISRKQRNQWATKKGLSTGIIHEAQRIGRELSKNGRQIEKEAGIIACSFALEIHKYRRTGLCKP</sequence>
<name>A0A0N4SXU3_BRUPA</name>
<gene>
    <name evidence="1" type="ORF">BPAG_LOCUS518</name>
</gene>
<accession>A0A0N4SXU3</accession>
<reference evidence="1 2" key="2">
    <citation type="submission" date="2018-11" db="EMBL/GenBank/DDBJ databases">
        <authorList>
            <consortium name="Pathogen Informatics"/>
        </authorList>
    </citation>
    <scope>NUCLEOTIDE SEQUENCE [LARGE SCALE GENOMIC DNA]</scope>
</reference>
<dbReference type="AlphaFoldDB" id="A0A0N4SXU3"/>
<keyword evidence="2" id="KW-1185">Reference proteome</keyword>
<evidence type="ECO:0000313" key="3">
    <source>
        <dbReference type="WBParaSite" id="BPAG_0000051701-mRNA-1"/>
    </source>
</evidence>
<dbReference type="WBParaSite" id="BPAG_0000051701-mRNA-1">
    <property type="protein sequence ID" value="BPAG_0000051701-mRNA-1"/>
    <property type="gene ID" value="BPAG_0000051701"/>
</dbReference>
<proteinExistence type="predicted"/>
<evidence type="ECO:0000313" key="1">
    <source>
        <dbReference type="EMBL" id="VDN81704.1"/>
    </source>
</evidence>
<dbReference type="EMBL" id="UZAD01000024">
    <property type="protein sequence ID" value="VDN81704.1"/>
    <property type="molecule type" value="Genomic_DNA"/>
</dbReference>
<reference evidence="3" key="1">
    <citation type="submission" date="2017-02" db="UniProtKB">
        <authorList>
            <consortium name="WormBaseParasite"/>
        </authorList>
    </citation>
    <scope>IDENTIFICATION</scope>
</reference>
<dbReference type="Proteomes" id="UP000278627">
    <property type="component" value="Unassembled WGS sequence"/>
</dbReference>
<evidence type="ECO:0000313" key="2">
    <source>
        <dbReference type="Proteomes" id="UP000278627"/>
    </source>
</evidence>